<reference evidence="2" key="1">
    <citation type="submission" date="2021-03" db="EMBL/GenBank/DDBJ databases">
        <title>Draft genome sequence of rust myrtle Austropuccinia psidii MF-1, a brazilian biotype.</title>
        <authorList>
            <person name="Quecine M.C."/>
            <person name="Pachon D.M.R."/>
            <person name="Bonatelli M.L."/>
            <person name="Correr F.H."/>
            <person name="Franceschini L.M."/>
            <person name="Leite T.F."/>
            <person name="Margarido G.R.A."/>
            <person name="Almeida C.A."/>
            <person name="Ferrarezi J.A."/>
            <person name="Labate C.A."/>
        </authorList>
    </citation>
    <scope>NUCLEOTIDE SEQUENCE</scope>
    <source>
        <strain evidence="2">MF-1</strain>
    </source>
</reference>
<proteinExistence type="predicted"/>
<name>A0A9Q3BG44_9BASI</name>
<evidence type="ECO:0000313" key="2">
    <source>
        <dbReference type="EMBL" id="MBW0464662.1"/>
    </source>
</evidence>
<feature type="region of interest" description="Disordered" evidence="1">
    <location>
        <begin position="76"/>
        <end position="122"/>
    </location>
</feature>
<feature type="compositionally biased region" description="Acidic residues" evidence="1">
    <location>
        <begin position="76"/>
        <end position="86"/>
    </location>
</feature>
<gene>
    <name evidence="2" type="ORF">O181_004377</name>
</gene>
<evidence type="ECO:0000313" key="3">
    <source>
        <dbReference type="Proteomes" id="UP000765509"/>
    </source>
</evidence>
<keyword evidence="3" id="KW-1185">Reference proteome</keyword>
<dbReference type="AlphaFoldDB" id="A0A9Q3BG44"/>
<protein>
    <submittedName>
        <fullName evidence="2">Uncharacterized protein</fullName>
    </submittedName>
</protein>
<evidence type="ECO:0000256" key="1">
    <source>
        <dbReference type="SAM" id="MobiDB-lite"/>
    </source>
</evidence>
<dbReference type="EMBL" id="AVOT02000844">
    <property type="protein sequence ID" value="MBW0464662.1"/>
    <property type="molecule type" value="Genomic_DNA"/>
</dbReference>
<sequence length="122" mass="14395">MELGKELRIYYNSTIATQRKHKRDLKFVEKFFLDFLERNKINNQIPELKEEIHKLRMDQPSSSKIPTGIEEIQEENINEETAESQEEITSTESSRNASGITRTSKTRREKQIIRFYSTAKCP</sequence>
<comment type="caution">
    <text evidence="2">The sequence shown here is derived from an EMBL/GenBank/DDBJ whole genome shotgun (WGS) entry which is preliminary data.</text>
</comment>
<accession>A0A9Q3BG44</accession>
<organism evidence="2 3">
    <name type="scientific">Austropuccinia psidii MF-1</name>
    <dbReference type="NCBI Taxonomy" id="1389203"/>
    <lineage>
        <taxon>Eukaryota</taxon>
        <taxon>Fungi</taxon>
        <taxon>Dikarya</taxon>
        <taxon>Basidiomycota</taxon>
        <taxon>Pucciniomycotina</taxon>
        <taxon>Pucciniomycetes</taxon>
        <taxon>Pucciniales</taxon>
        <taxon>Sphaerophragmiaceae</taxon>
        <taxon>Austropuccinia</taxon>
    </lineage>
</organism>
<dbReference type="Proteomes" id="UP000765509">
    <property type="component" value="Unassembled WGS sequence"/>
</dbReference>